<feature type="domain" description="Methyltransferase type 11" evidence="2">
    <location>
        <begin position="69"/>
        <end position="167"/>
    </location>
</feature>
<dbReference type="GO" id="GO:0032259">
    <property type="term" value="P:methylation"/>
    <property type="evidence" value="ECO:0007669"/>
    <property type="project" value="UniProtKB-KW"/>
</dbReference>
<dbReference type="InterPro" id="IPR050447">
    <property type="entry name" value="Erg6_SMT_methyltransf"/>
</dbReference>
<keyword evidence="3" id="KW-0489">Methyltransferase</keyword>
<dbReference type="STRING" id="630515.SAMN04489812_1561"/>
<dbReference type="AlphaFoldDB" id="A0A1H1R9C7"/>
<evidence type="ECO:0000259" key="2">
    <source>
        <dbReference type="Pfam" id="PF08241"/>
    </source>
</evidence>
<dbReference type="GO" id="GO:0008757">
    <property type="term" value="F:S-adenosylmethionine-dependent methyltransferase activity"/>
    <property type="evidence" value="ECO:0007669"/>
    <property type="project" value="InterPro"/>
</dbReference>
<dbReference type="Gene3D" id="3.40.50.150">
    <property type="entry name" value="Vaccinia Virus protein VP39"/>
    <property type="match status" value="1"/>
</dbReference>
<proteinExistence type="predicted"/>
<accession>A0A1H1R9C7</accession>
<reference evidence="3 4" key="1">
    <citation type="submission" date="2016-10" db="EMBL/GenBank/DDBJ databases">
        <authorList>
            <person name="de Groot N.N."/>
        </authorList>
    </citation>
    <scope>NUCLEOTIDE SEQUENCE [LARGE SCALE GENOMIC DNA]</scope>
    <source>
        <strain evidence="3 4">DSM 21800</strain>
    </source>
</reference>
<dbReference type="SUPFAM" id="SSF53335">
    <property type="entry name" value="S-adenosyl-L-methionine-dependent methyltransferases"/>
    <property type="match status" value="1"/>
</dbReference>
<evidence type="ECO:0000256" key="1">
    <source>
        <dbReference type="ARBA" id="ARBA00022679"/>
    </source>
</evidence>
<keyword evidence="1 3" id="KW-0808">Transferase</keyword>
<dbReference type="InterPro" id="IPR013216">
    <property type="entry name" value="Methyltransf_11"/>
</dbReference>
<dbReference type="InterPro" id="IPR029063">
    <property type="entry name" value="SAM-dependent_MTases_sf"/>
</dbReference>
<dbReference type="RefSeq" id="WP_091522505.1">
    <property type="nucleotide sequence ID" value="NZ_LT629772.1"/>
</dbReference>
<name>A0A1H1R9C7_9ACTN</name>
<gene>
    <name evidence="3" type="ORF">SAMN04489812_1561</name>
</gene>
<dbReference type="EMBL" id="LT629772">
    <property type="protein sequence ID" value="SDS32303.1"/>
    <property type="molecule type" value="Genomic_DNA"/>
</dbReference>
<dbReference type="PANTHER" id="PTHR44068">
    <property type="entry name" value="ZGC:194242"/>
    <property type="match status" value="1"/>
</dbReference>
<dbReference type="Proteomes" id="UP000199103">
    <property type="component" value="Chromosome I"/>
</dbReference>
<keyword evidence="4" id="KW-1185">Reference proteome</keyword>
<dbReference type="OrthoDB" id="9805171at2"/>
<dbReference type="PANTHER" id="PTHR44068:SF11">
    <property type="entry name" value="GERANYL DIPHOSPHATE 2-C-METHYLTRANSFERASE"/>
    <property type="match status" value="1"/>
</dbReference>
<dbReference type="CDD" id="cd02440">
    <property type="entry name" value="AdoMet_MTases"/>
    <property type="match status" value="1"/>
</dbReference>
<protein>
    <submittedName>
        <fullName evidence="3">Methyltransferase domain-containing protein</fullName>
    </submittedName>
</protein>
<organism evidence="3 4">
    <name type="scientific">Microlunatus soli</name>
    <dbReference type="NCBI Taxonomy" id="630515"/>
    <lineage>
        <taxon>Bacteria</taxon>
        <taxon>Bacillati</taxon>
        <taxon>Actinomycetota</taxon>
        <taxon>Actinomycetes</taxon>
        <taxon>Propionibacteriales</taxon>
        <taxon>Propionibacteriaceae</taxon>
        <taxon>Microlunatus</taxon>
    </lineage>
</organism>
<evidence type="ECO:0000313" key="3">
    <source>
        <dbReference type="EMBL" id="SDS32303.1"/>
    </source>
</evidence>
<sequence length="274" mass="29234">MDERDLVRSHYARPDLSGAVFAALAARGVDVAHLSAHDLYPVDQLHAGFAAATEYAVRRLGLRPGDSLLDVGCGIGGPSRLAATITPARVTGVDLSSDFVGAARRLTERVGLAGRVTHDVAAGAALPFEDHLFDAAMMIHVGMNIADKRAVFAEVHRVLTPGSRFVIFEQMRVGPGELSYPMPWADDERSSFVESPQSYTSYLIEVGFSVDDTEDRTAATLDPPAVGPDDLSPRVIFGPDFTERIANNLAASRAGVLGAVLLLASAGQRDHRES</sequence>
<dbReference type="Pfam" id="PF08241">
    <property type="entry name" value="Methyltransf_11"/>
    <property type="match status" value="1"/>
</dbReference>
<evidence type="ECO:0000313" key="4">
    <source>
        <dbReference type="Proteomes" id="UP000199103"/>
    </source>
</evidence>